<organism evidence="1 2">
    <name type="scientific">Massilia timonae CCUG 45783</name>
    <dbReference type="NCBI Taxonomy" id="883126"/>
    <lineage>
        <taxon>Bacteria</taxon>
        <taxon>Pseudomonadati</taxon>
        <taxon>Pseudomonadota</taxon>
        <taxon>Betaproteobacteria</taxon>
        <taxon>Burkholderiales</taxon>
        <taxon>Oxalobacteraceae</taxon>
        <taxon>Telluria group</taxon>
        <taxon>Massilia</taxon>
    </lineage>
</organism>
<dbReference type="PATRIC" id="fig|883126.3.peg.431"/>
<sequence length="49" mass="5117">MRELGGRYERGAEDWAPFAITDARLVTGQNPASSALTADGVLAVLARAA</sequence>
<keyword evidence="2" id="KW-1185">Reference proteome</keyword>
<dbReference type="EMBL" id="AGZI01000007">
    <property type="protein sequence ID" value="EKU84271.1"/>
    <property type="molecule type" value="Genomic_DNA"/>
</dbReference>
<reference evidence="1 2" key="1">
    <citation type="submission" date="2012-09" db="EMBL/GenBank/DDBJ databases">
        <title>The Genome Sequence of Massilia timonae CCUG 45783.</title>
        <authorList>
            <consortium name="The Broad Institute Genome Sequencing Platform"/>
            <person name="Earl A."/>
            <person name="Ward D."/>
            <person name="Feldgarden M."/>
            <person name="Gevers D."/>
            <person name="Huys G."/>
            <person name="Walker B."/>
            <person name="Young S.K."/>
            <person name="Zeng Q."/>
            <person name="Gargeya S."/>
            <person name="Fitzgerald M."/>
            <person name="Haas B."/>
            <person name="Abouelleil A."/>
            <person name="Alvarado L."/>
            <person name="Arachchi H.M."/>
            <person name="Berlin A.M."/>
            <person name="Chapman S.B."/>
            <person name="Goldberg J."/>
            <person name="Griggs A."/>
            <person name="Gujja S."/>
            <person name="Hansen M."/>
            <person name="Howarth C."/>
            <person name="Imamovic A."/>
            <person name="Larimer J."/>
            <person name="McCowen C."/>
            <person name="Montmayeur A."/>
            <person name="Murphy C."/>
            <person name="Neiman D."/>
            <person name="Pearson M."/>
            <person name="Priest M."/>
            <person name="Roberts A."/>
            <person name="Saif S."/>
            <person name="Shea T."/>
            <person name="Sisk P."/>
            <person name="Sykes S."/>
            <person name="Wortman J."/>
            <person name="Nusbaum C."/>
            <person name="Birren B."/>
        </authorList>
    </citation>
    <scope>NUCLEOTIDE SEQUENCE [LARGE SCALE GENOMIC DNA]</scope>
    <source>
        <strain evidence="1 2">CCUG 45783</strain>
    </source>
</reference>
<proteinExistence type="predicted"/>
<protein>
    <recommendedName>
        <fullName evidence="3">DJ-1/PfpI domain-containing protein</fullName>
    </recommendedName>
</protein>
<comment type="caution">
    <text evidence="1">The sequence shown here is derived from an EMBL/GenBank/DDBJ whole genome shotgun (WGS) entry which is preliminary data.</text>
</comment>
<accession>K9DLZ4</accession>
<name>K9DLZ4_9BURK</name>
<dbReference type="Gene3D" id="3.40.50.880">
    <property type="match status" value="1"/>
</dbReference>
<evidence type="ECO:0000313" key="1">
    <source>
        <dbReference type="EMBL" id="EKU84271.1"/>
    </source>
</evidence>
<dbReference type="Proteomes" id="UP000009874">
    <property type="component" value="Unassembled WGS sequence"/>
</dbReference>
<dbReference type="HOGENOM" id="CLU_3137500_0_0_4"/>
<evidence type="ECO:0008006" key="3">
    <source>
        <dbReference type="Google" id="ProtNLM"/>
    </source>
</evidence>
<gene>
    <name evidence="1" type="ORF">HMPREF9710_00430</name>
</gene>
<dbReference type="AlphaFoldDB" id="K9DLZ4"/>
<evidence type="ECO:0000313" key="2">
    <source>
        <dbReference type="Proteomes" id="UP000009874"/>
    </source>
</evidence>
<dbReference type="InterPro" id="IPR029062">
    <property type="entry name" value="Class_I_gatase-like"/>
</dbReference>
<dbReference type="SUPFAM" id="SSF52317">
    <property type="entry name" value="Class I glutamine amidotransferase-like"/>
    <property type="match status" value="1"/>
</dbReference>